<feature type="region of interest" description="Disordered" evidence="1">
    <location>
        <begin position="14"/>
        <end position="225"/>
    </location>
</feature>
<evidence type="ECO:0000313" key="3">
    <source>
        <dbReference type="Proteomes" id="UP001176941"/>
    </source>
</evidence>
<evidence type="ECO:0000313" key="2">
    <source>
        <dbReference type="EMBL" id="CAI9173223.1"/>
    </source>
</evidence>
<sequence>MPPEAAFVAMVARHVPGAAGEHPQDTLTTPPAPRQAGSREEPGSRVTCRGRGGPGAAGVRAVPAGQAGSAPGRAGRSGPEPRRGAVAVAVAVAAAAAAGAAPRPRHVVRGGQPSCYKHKQRGAAAAGAPAPPPPPPPPPGPPRVAYAPGLEPRAARPPRFPASQPGASRLSSVRSLQPRQRGDGRRGKRLAASRLPTPWTGGRSGGISELMGTVEAHQSSPRPSQ</sequence>
<organism evidence="2 3">
    <name type="scientific">Rangifer tarandus platyrhynchus</name>
    <name type="common">Svalbard reindeer</name>
    <dbReference type="NCBI Taxonomy" id="3082113"/>
    <lineage>
        <taxon>Eukaryota</taxon>
        <taxon>Metazoa</taxon>
        <taxon>Chordata</taxon>
        <taxon>Craniata</taxon>
        <taxon>Vertebrata</taxon>
        <taxon>Euteleostomi</taxon>
        <taxon>Mammalia</taxon>
        <taxon>Eutheria</taxon>
        <taxon>Laurasiatheria</taxon>
        <taxon>Artiodactyla</taxon>
        <taxon>Ruminantia</taxon>
        <taxon>Pecora</taxon>
        <taxon>Cervidae</taxon>
        <taxon>Odocoileinae</taxon>
        <taxon>Rangifer</taxon>
    </lineage>
</organism>
<feature type="compositionally biased region" description="Pro residues" evidence="1">
    <location>
        <begin position="129"/>
        <end position="142"/>
    </location>
</feature>
<reference evidence="2" key="1">
    <citation type="submission" date="2023-04" db="EMBL/GenBank/DDBJ databases">
        <authorList>
            <consortium name="ELIXIR-Norway"/>
        </authorList>
    </citation>
    <scope>NUCLEOTIDE SEQUENCE [LARGE SCALE GENOMIC DNA]</scope>
</reference>
<keyword evidence="3" id="KW-1185">Reference proteome</keyword>
<protein>
    <submittedName>
        <fullName evidence="2">Uncharacterized protein</fullName>
    </submittedName>
</protein>
<proteinExistence type="predicted"/>
<dbReference type="Proteomes" id="UP001176941">
    <property type="component" value="Chromosome 33"/>
</dbReference>
<dbReference type="EMBL" id="OX459969">
    <property type="protein sequence ID" value="CAI9173223.1"/>
    <property type="molecule type" value="Genomic_DNA"/>
</dbReference>
<feature type="compositionally biased region" description="Polar residues" evidence="1">
    <location>
        <begin position="216"/>
        <end position="225"/>
    </location>
</feature>
<name>A0ABN8ZKT0_RANTA</name>
<feature type="compositionally biased region" description="Polar residues" evidence="1">
    <location>
        <begin position="165"/>
        <end position="178"/>
    </location>
</feature>
<feature type="compositionally biased region" description="Low complexity" evidence="1">
    <location>
        <begin position="57"/>
        <end position="101"/>
    </location>
</feature>
<gene>
    <name evidence="2" type="ORF">MRATA1EN1_LOCUS22185</name>
</gene>
<evidence type="ECO:0000256" key="1">
    <source>
        <dbReference type="SAM" id="MobiDB-lite"/>
    </source>
</evidence>
<accession>A0ABN8ZKT0</accession>